<gene>
    <name evidence="3" type="ORF">PODANS_5_10010</name>
</gene>
<organism evidence="3">
    <name type="scientific">Podospora anserina (strain S / ATCC MYA-4624 / DSM 980 / FGSC 10383)</name>
    <name type="common">Pleurage anserina</name>
    <dbReference type="NCBI Taxonomy" id="515849"/>
    <lineage>
        <taxon>Eukaryota</taxon>
        <taxon>Fungi</taxon>
        <taxon>Dikarya</taxon>
        <taxon>Ascomycota</taxon>
        <taxon>Pezizomycotina</taxon>
        <taxon>Sordariomycetes</taxon>
        <taxon>Sordariomycetidae</taxon>
        <taxon>Sordariales</taxon>
        <taxon>Podosporaceae</taxon>
        <taxon>Podospora</taxon>
        <taxon>Podospora anserina</taxon>
    </lineage>
</organism>
<feature type="compositionally biased region" description="Acidic residues" evidence="1">
    <location>
        <begin position="301"/>
        <end position="319"/>
    </location>
</feature>
<reference evidence="3 5" key="1">
    <citation type="journal article" date="2008" name="Genome Biol.">
        <title>The genome sequence of the model ascomycete fungus Podospora anserina.</title>
        <authorList>
            <person name="Espagne E."/>
            <person name="Lespinet O."/>
            <person name="Malagnac F."/>
            <person name="Da Silva C."/>
            <person name="Jaillon O."/>
            <person name="Porcel B.M."/>
            <person name="Couloux A."/>
            <person name="Aury J.-M."/>
            <person name="Segurens B."/>
            <person name="Poulain J."/>
            <person name="Anthouard V."/>
            <person name="Grossetete S."/>
            <person name="Khalili H."/>
            <person name="Coppin E."/>
            <person name="Dequard-Chablat M."/>
            <person name="Picard M."/>
            <person name="Contamine V."/>
            <person name="Arnaise S."/>
            <person name="Bourdais A."/>
            <person name="Berteaux-Lecellier V."/>
            <person name="Gautheret D."/>
            <person name="de Vries R.P."/>
            <person name="Battaglia E."/>
            <person name="Coutinho P.M."/>
            <person name="Danchin E.G.J."/>
            <person name="Henrissat B."/>
            <person name="El Khoury R."/>
            <person name="Sainsard-Chanet A."/>
            <person name="Boivin A."/>
            <person name="Pinan-Lucarre B."/>
            <person name="Sellem C.H."/>
            <person name="Debuchy R."/>
            <person name="Wincker P."/>
            <person name="Weissenbach J."/>
            <person name="Silar P."/>
        </authorList>
    </citation>
    <scope>NUCLEOTIDE SEQUENCE [LARGE SCALE GENOMIC DNA]</scope>
    <source>
        <strain evidence="5">S / ATCC MYA-4624 / DSM 980 / FGSC 10383</strain>
        <strain evidence="3">S mat+</strain>
    </source>
</reference>
<evidence type="ECO:0000256" key="1">
    <source>
        <dbReference type="SAM" id="MobiDB-lite"/>
    </source>
</evidence>
<keyword evidence="5" id="KW-1185">Reference proteome</keyword>
<dbReference type="OrthoDB" id="3553147at2759"/>
<dbReference type="RefSeq" id="XP_001904828.1">
    <property type="nucleotide sequence ID" value="XM_001904793.1"/>
</dbReference>
<dbReference type="AlphaFoldDB" id="B2AL97"/>
<reference evidence="4" key="4">
    <citation type="submission" date="2015-04" db="EMBL/GenBank/DDBJ databases">
        <title>Maintaining two mating types: Structure of the mating type locus and its role in heterokaryosis in Podospora anserina.</title>
        <authorList>
            <person name="Grognet P."/>
            <person name="Bidard F."/>
            <person name="Kuchly C."/>
            <person name="Chan Ho Tong L."/>
            <person name="Coppin E."/>
            <person name="Ait Benkhali J."/>
            <person name="Couloux A."/>
            <person name="Wincker P."/>
            <person name="Debuchy R."/>
            <person name="Silar P."/>
        </authorList>
    </citation>
    <scope>NUCLEOTIDE SEQUENCE</scope>
</reference>
<evidence type="ECO:0000313" key="4">
    <source>
        <dbReference type="EMBL" id="CDP30134.1"/>
    </source>
</evidence>
<feature type="domain" description="Heterokaryon incompatibility" evidence="2">
    <location>
        <begin position="186"/>
        <end position="383"/>
    </location>
</feature>
<reference evidence="3" key="2">
    <citation type="submission" date="2008-07" db="EMBL/GenBank/DDBJ databases">
        <authorList>
            <person name="Genoscope - CEA"/>
        </authorList>
    </citation>
    <scope>NUCLEOTIDE SEQUENCE</scope>
    <source>
        <strain evidence="3">S mat+</strain>
    </source>
</reference>
<name>B2AL97_PODAN</name>
<dbReference type="HOGENOM" id="CLU_472606_0_0_1"/>
<dbReference type="EMBL" id="FO904940">
    <property type="protein sequence ID" value="CDP30134.1"/>
    <property type="molecule type" value="Genomic_DNA"/>
</dbReference>
<proteinExistence type="predicted"/>
<protein>
    <submittedName>
        <fullName evidence="3">Podospora anserina S mat+ genomic DNA chromosome 5, supercontig 9</fullName>
    </submittedName>
</protein>
<evidence type="ECO:0000313" key="3">
    <source>
        <dbReference type="EMBL" id="CAP64735.1"/>
    </source>
</evidence>
<dbReference type="PANTHER" id="PTHR24148:SF64">
    <property type="entry name" value="HETEROKARYON INCOMPATIBILITY DOMAIN-CONTAINING PROTEIN"/>
    <property type="match status" value="1"/>
</dbReference>
<dbReference type="VEuPathDB" id="FungiDB:PODANS_5_10010"/>
<feature type="region of interest" description="Disordered" evidence="1">
    <location>
        <begin position="296"/>
        <end position="321"/>
    </location>
</feature>
<reference evidence="5" key="3">
    <citation type="journal article" date="2014" name="Genetics">
        <title>Maintaining two mating types: Structure of the mating type locus and its role in heterokaryosis in Podospora anserina.</title>
        <authorList>
            <person name="Grognet P."/>
            <person name="Bidard F."/>
            <person name="Kuchly C."/>
            <person name="Tong L.C.H."/>
            <person name="Coppin E."/>
            <person name="Benkhali J.A."/>
            <person name="Couloux A."/>
            <person name="Wincker P."/>
            <person name="Debuchy R."/>
            <person name="Silar P."/>
        </authorList>
    </citation>
    <scope>GENOME REANNOTATION</scope>
    <source>
        <strain evidence="5">S / ATCC MYA-4624 / DSM 980 / FGSC 10383</strain>
    </source>
</reference>
<evidence type="ECO:0000259" key="2">
    <source>
        <dbReference type="Pfam" id="PF06985"/>
    </source>
</evidence>
<accession>B2AL97</accession>
<dbReference type="GeneID" id="6188824"/>
<dbReference type="EMBL" id="CU633865">
    <property type="protein sequence ID" value="CAP64735.1"/>
    <property type="molecule type" value="Genomic_DNA"/>
</dbReference>
<evidence type="ECO:0000313" key="5">
    <source>
        <dbReference type="Proteomes" id="UP000001197"/>
    </source>
</evidence>
<dbReference type="Proteomes" id="UP000001197">
    <property type="component" value="Chromosome 5"/>
</dbReference>
<dbReference type="PANTHER" id="PTHR24148">
    <property type="entry name" value="ANKYRIN REPEAT DOMAIN-CONTAINING PROTEIN 39 HOMOLOG-RELATED"/>
    <property type="match status" value="1"/>
</dbReference>
<dbReference type="InterPro" id="IPR010730">
    <property type="entry name" value="HET"/>
</dbReference>
<dbReference type="InterPro" id="IPR052895">
    <property type="entry name" value="HetReg/Transcr_Mod"/>
</dbReference>
<sequence>MPSRNHSIPVISFYAEKKVKHTDYCLDTITGAIVPQSGTSQPDNTLRCNSFSSYPHPQLIHLLVNITLNDHRLPTEFSHPARLLPTSSFKMTDATTATYTPLPTPTSIRILVLAPALPSSPEINCYLLPSDLNSDHNLFPETSPRPIKSLSVMYTSPPLPGKPNEFIVWTDTTPTQPRKMHPFQRYSALSYVWGDPSDPVYINLDGRQVPITRNLYAALRAVRKLQAGKRLWVDALCIDQSDCEEKRVQIGLMRRVYEQAKRVVAFVPLEKGDGGRVVELVGRVCRAERLLRAEMEGGDSQYDEDDEDDEDGEDGEDGEDHTFKVVPQTDDLELQLQQLGLADPGPTKFLEKFGLPTVDSPLWVSWRRFFASPYFQRIWILQEFLSAKKVRFHFGDARLDASAVIVACYAIKEYSEVDNRAYMQRRGEELADSGQPHRGLKRAWLMFEKRVIWKKCPAALAELIVLAGQFFMATDLRDKVYALIGLAKDGQEYMGHVSYEPSETHIKVFTRFARLLIENGYAEELLRCSGISGSADRDPELPTWVPVRDIIYILHIVLCWVEADHNPTELGRHIAFS</sequence>
<dbReference type="eggNOG" id="ENOG502RK2C">
    <property type="taxonomic scope" value="Eukaryota"/>
</dbReference>
<dbReference type="Pfam" id="PF06985">
    <property type="entry name" value="HET"/>
    <property type="match status" value="1"/>
</dbReference>
<dbReference type="KEGG" id="pan:PODANSg1850"/>